<protein>
    <recommendedName>
        <fullName evidence="4">Molecular chaperone TorD</fullName>
    </recommendedName>
</protein>
<gene>
    <name evidence="2" type="ORF">EJ913_02785</name>
</gene>
<feature type="region of interest" description="Disordered" evidence="1">
    <location>
        <begin position="1"/>
        <end position="22"/>
    </location>
</feature>
<dbReference type="SUPFAM" id="SSF89155">
    <property type="entry name" value="TorD-like"/>
    <property type="match status" value="1"/>
</dbReference>
<dbReference type="Pfam" id="PF02613">
    <property type="entry name" value="Nitrate_red_del"/>
    <property type="match status" value="1"/>
</dbReference>
<evidence type="ECO:0008006" key="4">
    <source>
        <dbReference type="Google" id="ProtNLM"/>
    </source>
</evidence>
<accession>A0A3S0V9A3</accession>
<dbReference type="Gene3D" id="1.10.3480.10">
    <property type="entry name" value="TorD-like"/>
    <property type="match status" value="1"/>
</dbReference>
<feature type="compositionally biased region" description="Basic and acidic residues" evidence="1">
    <location>
        <begin position="1"/>
        <end position="10"/>
    </location>
</feature>
<sequence>MLERTAERLSAEPPFGLDGVTPPVPPFAPAAAGLRRLTGFHGAEPTVEFLAGLRAAPLRGGFGFMLDRDDALQAIALVDEVVSDLPDPLTEECIAPLRADFTAIHRSLGYRAHPAERDWMTGEGKPVAGLADSLRRWRQRAGLSLDGLPPDNLPLNEPPLAAGPAPDHLVSELDLLATLLEHGQAADATLFLDQHPLRWVPGFCSRVATRCREPFYAGVAILTAAHLDHLRDLLAGACGLPRPAEEDGDDTRRRRWTEGRLPRTCGCDS</sequence>
<evidence type="ECO:0000313" key="3">
    <source>
        <dbReference type="Proteomes" id="UP000280346"/>
    </source>
</evidence>
<comment type="caution">
    <text evidence="2">The sequence shown here is derived from an EMBL/GenBank/DDBJ whole genome shotgun (WGS) entry which is preliminary data.</text>
</comment>
<dbReference type="AlphaFoldDB" id="A0A3S0V9A3"/>
<dbReference type="Proteomes" id="UP000280346">
    <property type="component" value="Unassembled WGS sequence"/>
</dbReference>
<evidence type="ECO:0000256" key="1">
    <source>
        <dbReference type="SAM" id="MobiDB-lite"/>
    </source>
</evidence>
<evidence type="ECO:0000313" key="2">
    <source>
        <dbReference type="EMBL" id="RUQ76162.1"/>
    </source>
</evidence>
<keyword evidence="3" id="KW-1185">Reference proteome</keyword>
<name>A0A3S0V9A3_9PROT</name>
<proteinExistence type="predicted"/>
<dbReference type="InterPro" id="IPR020945">
    <property type="entry name" value="DMSO/NO3_reduct_chaperone"/>
</dbReference>
<organism evidence="2 3">
    <name type="scientific">Azospirillum doebereinerae</name>
    <dbReference type="NCBI Taxonomy" id="92933"/>
    <lineage>
        <taxon>Bacteria</taxon>
        <taxon>Pseudomonadati</taxon>
        <taxon>Pseudomonadota</taxon>
        <taxon>Alphaproteobacteria</taxon>
        <taxon>Rhodospirillales</taxon>
        <taxon>Azospirillaceae</taxon>
        <taxon>Azospirillum</taxon>
    </lineage>
</organism>
<reference evidence="2 3" key="1">
    <citation type="submission" date="2018-12" db="EMBL/GenBank/DDBJ databases">
        <authorList>
            <person name="Yang Y."/>
        </authorList>
    </citation>
    <scope>NUCLEOTIDE SEQUENCE [LARGE SCALE GENOMIC DNA]</scope>
    <source>
        <strain evidence="2 3">GSF71</strain>
    </source>
</reference>
<dbReference type="InterPro" id="IPR036411">
    <property type="entry name" value="TorD-like_sf"/>
</dbReference>
<dbReference type="EMBL" id="RZIJ01000001">
    <property type="protein sequence ID" value="RUQ76162.1"/>
    <property type="molecule type" value="Genomic_DNA"/>
</dbReference>
<dbReference type="OrthoDB" id="7849731at2"/>